<proteinExistence type="predicted"/>
<name>A0A919B2Z1_9ACTN</name>
<evidence type="ECO:0000313" key="1">
    <source>
        <dbReference type="EMBL" id="GHF45910.1"/>
    </source>
</evidence>
<organism evidence="1 2">
    <name type="scientific">Streptomyces mashuensis</name>
    <dbReference type="NCBI Taxonomy" id="33904"/>
    <lineage>
        <taxon>Bacteria</taxon>
        <taxon>Bacillati</taxon>
        <taxon>Actinomycetota</taxon>
        <taxon>Actinomycetes</taxon>
        <taxon>Kitasatosporales</taxon>
        <taxon>Streptomycetaceae</taxon>
        <taxon>Streptomyces</taxon>
    </lineage>
</organism>
<dbReference type="AlphaFoldDB" id="A0A919B2Z1"/>
<gene>
    <name evidence="1" type="ORF">GCM10010218_28910</name>
</gene>
<sequence>MRLIRNLVITAVVLGGILVGADRAAVWFAEDQAAEKIRSSQGLAATPEVSIKGFPFLTQVASSQLDEVEIKLDQGVTASAGDRTVRVSSFDATLRDVRVNSSYTSAVAGSATGTAHLSYADLAKAAAGQGAEDLSVSYSGGAPDEVKVTGTVSVMGRPMRGEVRSSLTVVNGDTVRVRAKEVPGQGLPGAEAAVRSRTDFERKITGLPKGLKLEKVVATPKGVDITLTGTDLNLAG</sequence>
<evidence type="ECO:0008006" key="3">
    <source>
        <dbReference type="Google" id="ProtNLM"/>
    </source>
</evidence>
<dbReference type="InterPro" id="IPR021373">
    <property type="entry name" value="DUF2993"/>
</dbReference>
<comment type="caution">
    <text evidence="1">The sequence shown here is derived from an EMBL/GenBank/DDBJ whole genome shotgun (WGS) entry which is preliminary data.</text>
</comment>
<dbReference type="Proteomes" id="UP000638313">
    <property type="component" value="Unassembled WGS sequence"/>
</dbReference>
<dbReference type="Pfam" id="PF11209">
    <property type="entry name" value="LmeA"/>
    <property type="match status" value="1"/>
</dbReference>
<reference evidence="1" key="2">
    <citation type="submission" date="2020-09" db="EMBL/GenBank/DDBJ databases">
        <authorList>
            <person name="Sun Q."/>
            <person name="Ohkuma M."/>
        </authorList>
    </citation>
    <scope>NUCLEOTIDE SEQUENCE</scope>
    <source>
        <strain evidence="1">JCM 4059</strain>
    </source>
</reference>
<protein>
    <recommendedName>
        <fullName evidence="3">DUF2993 domain-containing protein</fullName>
    </recommendedName>
</protein>
<dbReference type="EMBL" id="BNBD01000005">
    <property type="protein sequence ID" value="GHF45910.1"/>
    <property type="molecule type" value="Genomic_DNA"/>
</dbReference>
<reference evidence="1" key="1">
    <citation type="journal article" date="2014" name="Int. J. Syst. Evol. Microbiol.">
        <title>Complete genome sequence of Corynebacterium casei LMG S-19264T (=DSM 44701T), isolated from a smear-ripened cheese.</title>
        <authorList>
            <consortium name="US DOE Joint Genome Institute (JGI-PGF)"/>
            <person name="Walter F."/>
            <person name="Albersmeier A."/>
            <person name="Kalinowski J."/>
            <person name="Ruckert C."/>
        </authorList>
    </citation>
    <scope>NUCLEOTIDE SEQUENCE</scope>
    <source>
        <strain evidence="1">JCM 4059</strain>
    </source>
</reference>
<dbReference type="RefSeq" id="WP_190129952.1">
    <property type="nucleotide sequence ID" value="NZ_BNBD01000005.1"/>
</dbReference>
<evidence type="ECO:0000313" key="2">
    <source>
        <dbReference type="Proteomes" id="UP000638313"/>
    </source>
</evidence>
<keyword evidence="2" id="KW-1185">Reference proteome</keyword>
<accession>A0A919B2Z1</accession>